<evidence type="ECO:0000256" key="9">
    <source>
        <dbReference type="SAM" id="Phobius"/>
    </source>
</evidence>
<keyword evidence="3" id="KW-0053">Apoptosis</keyword>
<feature type="transmembrane region" description="Helical" evidence="9">
    <location>
        <begin position="205"/>
        <end position="226"/>
    </location>
</feature>
<dbReference type="RefSeq" id="XP_035663163.1">
    <property type="nucleotide sequence ID" value="XM_035807270.1"/>
</dbReference>
<sequence length="476" mass="52401">MRGMKTAPVWMQILFIAFVGRVRTREEPPLCPAGMYMDQKEGCVSCPVGTYSPVPNTFTRCLQHTQCDVQNMISSLGTATHDTVCRCLHGYHWDDATETCTRNLYCPPGEGIVDGGQACTACINGTYSDELSNTEPCIPWTDCSDFGWTVISEGTSKSDRVCSGLNRTVEPTTTNPAVAGNQLSSKDKEEAMERQMSTPSTPSTMGVSIIVLSSVSTLGICILLSWKGYKHCARKRQVPEVLLTDHTAEEAILVNEAPVDKIEESVECEDDSLHTHPKEKECFSACDEHSDSQRLLDPTSDTRPQCPDSGYENTGCEGLEDEGPATESENHRERSTAQVIPQVYTVDSTVSPVASTAASSVQTSPSSLDYREGAQRFVLGVYSDALTVEVVEYLATELGEDWKYVAPNLGLKQHEIDQIINEHRDDIKQQIFAMLCNWEQDKTGDATISDMKETLLTCNRLELLSRLQTLNGHAVT</sequence>
<dbReference type="KEGG" id="bfo:118406881"/>
<dbReference type="GO" id="GO:0006915">
    <property type="term" value="P:apoptotic process"/>
    <property type="evidence" value="ECO:0007669"/>
    <property type="project" value="UniProtKB-KW"/>
</dbReference>
<evidence type="ECO:0000256" key="8">
    <source>
        <dbReference type="SAM" id="MobiDB-lite"/>
    </source>
</evidence>
<dbReference type="Gene3D" id="1.10.533.10">
    <property type="entry name" value="Death Domain, Fas"/>
    <property type="match status" value="1"/>
</dbReference>
<dbReference type="InterPro" id="IPR001368">
    <property type="entry name" value="TNFR/NGFR_Cys_rich_reg"/>
</dbReference>
<proteinExistence type="predicted"/>
<keyword evidence="9" id="KW-0812">Transmembrane</keyword>
<dbReference type="CDD" id="cd01670">
    <property type="entry name" value="Death"/>
    <property type="match status" value="1"/>
</dbReference>
<keyword evidence="4 10" id="KW-0732">Signal</keyword>
<dbReference type="OMA" id="DYREGAQ"/>
<dbReference type="InterPro" id="IPR011029">
    <property type="entry name" value="DEATH-like_dom_sf"/>
</dbReference>
<feature type="region of interest" description="Disordered" evidence="8">
    <location>
        <begin position="171"/>
        <end position="191"/>
    </location>
</feature>
<evidence type="ECO:0000259" key="11">
    <source>
        <dbReference type="PROSITE" id="PS50017"/>
    </source>
</evidence>
<dbReference type="Pfam" id="PF00531">
    <property type="entry name" value="Death"/>
    <property type="match status" value="1"/>
</dbReference>
<feature type="compositionally biased region" description="Polar residues" evidence="8">
    <location>
        <begin position="171"/>
        <end position="184"/>
    </location>
</feature>
<evidence type="ECO:0000256" key="5">
    <source>
        <dbReference type="ARBA" id="ARBA00022737"/>
    </source>
</evidence>
<evidence type="ECO:0000256" key="3">
    <source>
        <dbReference type="ARBA" id="ARBA00022703"/>
    </source>
</evidence>
<gene>
    <name evidence="13" type="primary">LOC118406881</name>
</gene>
<evidence type="ECO:0000256" key="1">
    <source>
        <dbReference type="ARBA" id="ARBA00004613"/>
    </source>
</evidence>
<feature type="domain" description="Death" evidence="11">
    <location>
        <begin position="387"/>
        <end position="471"/>
    </location>
</feature>
<keyword evidence="6" id="KW-1015">Disulfide bond</keyword>
<evidence type="ECO:0000256" key="4">
    <source>
        <dbReference type="ARBA" id="ARBA00022729"/>
    </source>
</evidence>
<name>A0A9J7KKB9_BRAFL</name>
<evidence type="ECO:0000256" key="2">
    <source>
        <dbReference type="ARBA" id="ARBA00022525"/>
    </source>
</evidence>
<reference evidence="13" key="2">
    <citation type="submission" date="2025-08" db="UniProtKB">
        <authorList>
            <consortium name="RefSeq"/>
        </authorList>
    </citation>
    <scope>IDENTIFICATION</scope>
    <source>
        <strain evidence="13">S238N-H82</strain>
        <tissue evidence="13">Testes</tissue>
    </source>
</reference>
<evidence type="ECO:0000313" key="12">
    <source>
        <dbReference type="Proteomes" id="UP000001554"/>
    </source>
</evidence>
<keyword evidence="12" id="KW-1185">Reference proteome</keyword>
<dbReference type="Gene3D" id="2.10.50.10">
    <property type="entry name" value="Tumor Necrosis Factor Receptor, subunit A, domain 2"/>
    <property type="match status" value="2"/>
</dbReference>
<dbReference type="SMART" id="SM01411">
    <property type="entry name" value="Ephrin_rec_like"/>
    <property type="match status" value="2"/>
</dbReference>
<dbReference type="Proteomes" id="UP000001554">
    <property type="component" value="Chromosome 19"/>
</dbReference>
<reference evidence="12" key="1">
    <citation type="journal article" date="2020" name="Nat. Ecol. Evol.">
        <title>Deeply conserved synteny resolves early events in vertebrate evolution.</title>
        <authorList>
            <person name="Simakov O."/>
            <person name="Marletaz F."/>
            <person name="Yue J.X."/>
            <person name="O'Connell B."/>
            <person name="Jenkins J."/>
            <person name="Brandt A."/>
            <person name="Calef R."/>
            <person name="Tung C.H."/>
            <person name="Huang T.K."/>
            <person name="Schmutz J."/>
            <person name="Satoh N."/>
            <person name="Yu J.K."/>
            <person name="Putnam N.H."/>
            <person name="Green R.E."/>
            <person name="Rokhsar D.S."/>
        </authorList>
    </citation>
    <scope>NUCLEOTIDE SEQUENCE [LARGE SCALE GENOMIC DNA]</scope>
    <source>
        <strain evidence="12">S238N-H82</strain>
    </source>
</reference>
<dbReference type="GO" id="GO:0007165">
    <property type="term" value="P:signal transduction"/>
    <property type="evidence" value="ECO:0007669"/>
    <property type="project" value="InterPro"/>
</dbReference>
<dbReference type="Pfam" id="PF00020">
    <property type="entry name" value="TNFR_c6"/>
    <property type="match status" value="2"/>
</dbReference>
<evidence type="ECO:0000256" key="10">
    <source>
        <dbReference type="SAM" id="SignalP"/>
    </source>
</evidence>
<dbReference type="AlphaFoldDB" id="A0A9J7KKB9"/>
<keyword evidence="9" id="KW-0472">Membrane</keyword>
<keyword evidence="7" id="KW-0325">Glycoprotein</keyword>
<feature type="region of interest" description="Disordered" evidence="8">
    <location>
        <begin position="291"/>
        <end position="337"/>
    </location>
</feature>
<keyword evidence="2" id="KW-0964">Secreted</keyword>
<dbReference type="SUPFAM" id="SSF47986">
    <property type="entry name" value="DEATH domain"/>
    <property type="match status" value="1"/>
</dbReference>
<dbReference type="PROSITE" id="PS50017">
    <property type="entry name" value="DEATH_DOMAIN"/>
    <property type="match status" value="1"/>
</dbReference>
<dbReference type="GO" id="GO:0005576">
    <property type="term" value="C:extracellular region"/>
    <property type="evidence" value="ECO:0007669"/>
    <property type="project" value="UniProtKB-SubCell"/>
</dbReference>
<accession>A0A9J7KKB9</accession>
<comment type="subcellular location">
    <subcellularLocation>
        <location evidence="1">Secreted</location>
    </subcellularLocation>
</comment>
<organism evidence="12 13">
    <name type="scientific">Branchiostoma floridae</name>
    <name type="common">Florida lancelet</name>
    <name type="synonym">Amphioxus</name>
    <dbReference type="NCBI Taxonomy" id="7739"/>
    <lineage>
        <taxon>Eukaryota</taxon>
        <taxon>Metazoa</taxon>
        <taxon>Chordata</taxon>
        <taxon>Cephalochordata</taxon>
        <taxon>Leptocardii</taxon>
        <taxon>Amphioxiformes</taxon>
        <taxon>Branchiostomatidae</taxon>
        <taxon>Branchiostoma</taxon>
    </lineage>
</organism>
<evidence type="ECO:0000313" key="13">
    <source>
        <dbReference type="RefSeq" id="XP_035663163.1"/>
    </source>
</evidence>
<dbReference type="GeneID" id="118406881"/>
<dbReference type="OrthoDB" id="10031141at2759"/>
<dbReference type="SMART" id="SM00208">
    <property type="entry name" value="TNFR"/>
    <property type="match status" value="2"/>
</dbReference>
<dbReference type="PANTHER" id="PTHR23097:SF181">
    <property type="entry name" value="CASPASE-8-LIKE"/>
    <property type="match status" value="1"/>
</dbReference>
<keyword evidence="9" id="KW-1133">Transmembrane helix</keyword>
<dbReference type="InterPro" id="IPR052459">
    <property type="entry name" value="TNFRSF_decoy_receptor"/>
</dbReference>
<dbReference type="PANTHER" id="PTHR23097">
    <property type="entry name" value="TUMOR NECROSIS FACTOR RECEPTOR SUPERFAMILY MEMBER"/>
    <property type="match status" value="1"/>
</dbReference>
<protein>
    <submittedName>
        <fullName evidence="13">Uncharacterized protein LOC118406881</fullName>
    </submittedName>
</protein>
<evidence type="ECO:0000256" key="7">
    <source>
        <dbReference type="ARBA" id="ARBA00023180"/>
    </source>
</evidence>
<feature type="chain" id="PRO_5039925221" evidence="10">
    <location>
        <begin position="25"/>
        <end position="476"/>
    </location>
</feature>
<dbReference type="InterPro" id="IPR000488">
    <property type="entry name" value="Death_dom"/>
</dbReference>
<dbReference type="SUPFAM" id="SSF57184">
    <property type="entry name" value="Growth factor receptor domain"/>
    <property type="match status" value="1"/>
</dbReference>
<dbReference type="InterPro" id="IPR009030">
    <property type="entry name" value="Growth_fac_rcpt_cys_sf"/>
</dbReference>
<keyword evidence="5" id="KW-0677">Repeat</keyword>
<evidence type="ECO:0000256" key="6">
    <source>
        <dbReference type="ARBA" id="ARBA00023157"/>
    </source>
</evidence>
<feature type="signal peptide" evidence="10">
    <location>
        <begin position="1"/>
        <end position="24"/>
    </location>
</feature>